<keyword evidence="2" id="KW-1185">Reference proteome</keyword>
<organism evidence="1 2">
    <name type="scientific">Hoeflea poritis</name>
    <dbReference type="NCBI Taxonomy" id="2993659"/>
    <lineage>
        <taxon>Bacteria</taxon>
        <taxon>Pseudomonadati</taxon>
        <taxon>Pseudomonadota</taxon>
        <taxon>Alphaproteobacteria</taxon>
        <taxon>Hyphomicrobiales</taxon>
        <taxon>Rhizobiaceae</taxon>
        <taxon>Hoeflea</taxon>
    </lineage>
</organism>
<accession>A0ABT4VQM0</accession>
<dbReference type="RefSeq" id="WP_271090217.1">
    <property type="nucleotide sequence ID" value="NZ_JAPJZH010000008.1"/>
</dbReference>
<reference evidence="1" key="1">
    <citation type="submission" date="2022-11" db="EMBL/GenBank/DDBJ databases">
        <title>Hoeflea poritis sp. nov., isolated from scleractinian coral Porites lutea.</title>
        <authorList>
            <person name="Zhang G."/>
            <person name="Wei Q."/>
            <person name="Cai L."/>
        </authorList>
    </citation>
    <scope>NUCLEOTIDE SEQUENCE</scope>
    <source>
        <strain evidence="1">E7-10</strain>
    </source>
</reference>
<evidence type="ECO:0000313" key="1">
    <source>
        <dbReference type="EMBL" id="MDA4846465.1"/>
    </source>
</evidence>
<dbReference type="EMBL" id="JAPJZH010000008">
    <property type="protein sequence ID" value="MDA4846465.1"/>
    <property type="molecule type" value="Genomic_DNA"/>
</dbReference>
<sequence length="284" mass="29969">MTSAADLLAQTAPGSIADARSVAHNAAQIAALAALANLKARPDYSHTALHWNAASGAFETNPIPSSDGPIIIRIPLSPLSMRLVRGGEAIDTLELDDVSEAACIAWLDEGLTEHGLNAASSVKHPFKLPKDVVAVTEFRTDGLEAGLLALGRWYDLASRQLLNFASKHAAIIPGPSPVYCWPHHFDIATYVGLDEEGGENARGIGVGMSPGDKAYGEPYFYINPWPHLATGNLPPLPAPGHWHKEGFVGAVATATEILTLDDKEGGLADFIEGAFALGREKLGA</sequence>
<dbReference type="Proteomes" id="UP001148313">
    <property type="component" value="Unassembled WGS sequence"/>
</dbReference>
<proteinExistence type="predicted"/>
<gene>
    <name evidence="1" type="ORF">OOZ53_13955</name>
</gene>
<evidence type="ECO:0000313" key="2">
    <source>
        <dbReference type="Proteomes" id="UP001148313"/>
    </source>
</evidence>
<name>A0ABT4VQM0_9HYPH</name>
<comment type="caution">
    <text evidence="1">The sequence shown here is derived from an EMBL/GenBank/DDBJ whole genome shotgun (WGS) entry which is preliminary data.</text>
</comment>
<protein>
    <submittedName>
        <fullName evidence="1">Uncharacterized protein</fullName>
    </submittedName>
</protein>